<keyword evidence="1" id="KW-0812">Transmembrane</keyword>
<feature type="transmembrane region" description="Helical" evidence="1">
    <location>
        <begin position="98"/>
        <end position="118"/>
    </location>
</feature>
<name>A0ABS5Y4H9_9CYAN</name>
<dbReference type="RefSeq" id="WP_215618637.1">
    <property type="nucleotide sequence ID" value="NZ_JADOER010000009.1"/>
</dbReference>
<sequence>MNKLYTALVRPRYHQFRYAVAILVGYTVGGFYLSSCDVGAATWGLICLLVGYTAITGMGGVVLSAACFSTMVIVYAFIHPWPITKAMPIPLTPPQIWSSTLITLWLLGSLLIVLLGAGVKEFARQQRFPWKYTAFLGGLSYLALALGHRFHLTITT</sequence>
<reference evidence="2 3" key="1">
    <citation type="journal article" date="2021" name="Mar. Drugs">
        <title>Genome Reduction and Secondary Metabolism of the Marine Sponge-Associated Cyanobacterium Leptothoe.</title>
        <authorList>
            <person name="Konstantinou D."/>
            <person name="Popin R.V."/>
            <person name="Fewer D.P."/>
            <person name="Sivonen K."/>
            <person name="Gkelis S."/>
        </authorList>
    </citation>
    <scope>NUCLEOTIDE SEQUENCE [LARGE SCALE GENOMIC DNA]</scope>
    <source>
        <strain evidence="2 3">TAU-MAC 1615</strain>
    </source>
</reference>
<dbReference type="Proteomes" id="UP001196661">
    <property type="component" value="Unassembled WGS sequence"/>
</dbReference>
<comment type="caution">
    <text evidence="2">The sequence shown here is derived from an EMBL/GenBank/DDBJ whole genome shotgun (WGS) entry which is preliminary data.</text>
</comment>
<protein>
    <submittedName>
        <fullName evidence="2">Uncharacterized protein</fullName>
    </submittedName>
</protein>
<feature type="transmembrane region" description="Helical" evidence="1">
    <location>
        <begin position="15"/>
        <end position="33"/>
    </location>
</feature>
<keyword evidence="3" id="KW-1185">Reference proteome</keyword>
<organism evidence="2 3">
    <name type="scientific">Leptothoe kymatousa TAU-MAC 1615</name>
    <dbReference type="NCBI Taxonomy" id="2364775"/>
    <lineage>
        <taxon>Bacteria</taxon>
        <taxon>Bacillati</taxon>
        <taxon>Cyanobacteriota</taxon>
        <taxon>Cyanophyceae</taxon>
        <taxon>Nodosilineales</taxon>
        <taxon>Cymatolegaceae</taxon>
        <taxon>Leptothoe</taxon>
        <taxon>Leptothoe kymatousa</taxon>
    </lineage>
</organism>
<feature type="transmembrane region" description="Helical" evidence="1">
    <location>
        <begin position="45"/>
        <end position="78"/>
    </location>
</feature>
<evidence type="ECO:0000256" key="1">
    <source>
        <dbReference type="SAM" id="Phobius"/>
    </source>
</evidence>
<gene>
    <name evidence="2" type="ORF">IXB28_11070</name>
</gene>
<evidence type="ECO:0000313" key="2">
    <source>
        <dbReference type="EMBL" id="MBT9312750.1"/>
    </source>
</evidence>
<keyword evidence="1" id="KW-1133">Transmembrane helix</keyword>
<evidence type="ECO:0000313" key="3">
    <source>
        <dbReference type="Proteomes" id="UP001196661"/>
    </source>
</evidence>
<dbReference type="EMBL" id="JADOER010000009">
    <property type="protein sequence ID" value="MBT9312750.1"/>
    <property type="molecule type" value="Genomic_DNA"/>
</dbReference>
<keyword evidence="1" id="KW-0472">Membrane</keyword>
<feature type="transmembrane region" description="Helical" evidence="1">
    <location>
        <begin position="130"/>
        <end position="150"/>
    </location>
</feature>
<accession>A0ABS5Y4H9</accession>
<proteinExistence type="predicted"/>